<keyword evidence="3" id="KW-0067">ATP-binding</keyword>
<proteinExistence type="predicted"/>
<dbReference type="Pfam" id="PF13581">
    <property type="entry name" value="HATPase_c_2"/>
    <property type="match status" value="1"/>
</dbReference>
<keyword evidence="4" id="KW-1185">Reference proteome</keyword>
<evidence type="ECO:0000313" key="3">
    <source>
        <dbReference type="EMBL" id="MDJ1134021.1"/>
    </source>
</evidence>
<organism evidence="3 4">
    <name type="scientific">Streptomyces iconiensis</name>
    <dbReference type="NCBI Taxonomy" id="1384038"/>
    <lineage>
        <taxon>Bacteria</taxon>
        <taxon>Bacillati</taxon>
        <taxon>Actinomycetota</taxon>
        <taxon>Actinomycetes</taxon>
        <taxon>Kitasatosporales</taxon>
        <taxon>Streptomycetaceae</taxon>
        <taxon>Streptomyces</taxon>
    </lineage>
</organism>
<keyword evidence="1" id="KW-0808">Transferase</keyword>
<dbReference type="PANTHER" id="PTHR35526:SF3">
    <property type="entry name" value="ANTI-SIGMA-F FACTOR RSBW"/>
    <property type="match status" value="1"/>
</dbReference>
<dbReference type="InterPro" id="IPR003594">
    <property type="entry name" value="HATPase_dom"/>
</dbReference>
<comment type="caution">
    <text evidence="3">The sequence shown here is derived from an EMBL/GenBank/DDBJ whole genome shotgun (WGS) entry which is preliminary data.</text>
</comment>
<dbReference type="Proteomes" id="UP001214441">
    <property type="component" value="Unassembled WGS sequence"/>
</dbReference>
<accession>A0ABT6ZZI5</accession>
<sequence length="132" mass="14315">MNPTMNDWGRPLLVEDATLCVSELVGNAVLHATPDGSSAAFGSVRRITVAFRAWPNWLFIEVADEDSAPRTLPVGDPVEYVLTDLSSEGVLQDSGRGLHLIQCLADAVWWTPREVGGKSVFCRFGLEDGENG</sequence>
<keyword evidence="1" id="KW-0723">Serine/threonine-protein kinase</keyword>
<name>A0ABT6ZZI5_9ACTN</name>
<dbReference type="GO" id="GO:0005524">
    <property type="term" value="F:ATP binding"/>
    <property type="evidence" value="ECO:0007669"/>
    <property type="project" value="UniProtKB-KW"/>
</dbReference>
<evidence type="ECO:0000259" key="2">
    <source>
        <dbReference type="Pfam" id="PF13581"/>
    </source>
</evidence>
<keyword evidence="1" id="KW-0418">Kinase</keyword>
<evidence type="ECO:0000313" key="4">
    <source>
        <dbReference type="Proteomes" id="UP001214441"/>
    </source>
</evidence>
<protein>
    <submittedName>
        <fullName evidence="3">ATP-binding protein</fullName>
    </submittedName>
</protein>
<dbReference type="Gene3D" id="3.30.565.10">
    <property type="entry name" value="Histidine kinase-like ATPase, C-terminal domain"/>
    <property type="match status" value="1"/>
</dbReference>
<dbReference type="InterPro" id="IPR050267">
    <property type="entry name" value="Anti-sigma-factor_SerPK"/>
</dbReference>
<feature type="domain" description="Histidine kinase/HSP90-like ATPase" evidence="2">
    <location>
        <begin position="14"/>
        <end position="112"/>
    </location>
</feature>
<dbReference type="InterPro" id="IPR036890">
    <property type="entry name" value="HATPase_C_sf"/>
</dbReference>
<dbReference type="PANTHER" id="PTHR35526">
    <property type="entry name" value="ANTI-SIGMA-F FACTOR RSBW-RELATED"/>
    <property type="match status" value="1"/>
</dbReference>
<keyword evidence="3" id="KW-0547">Nucleotide-binding</keyword>
<dbReference type="CDD" id="cd16936">
    <property type="entry name" value="HATPase_RsbW-like"/>
    <property type="match status" value="1"/>
</dbReference>
<dbReference type="SUPFAM" id="SSF55874">
    <property type="entry name" value="ATPase domain of HSP90 chaperone/DNA topoisomerase II/histidine kinase"/>
    <property type="match status" value="1"/>
</dbReference>
<dbReference type="EMBL" id="JANCPR020000018">
    <property type="protein sequence ID" value="MDJ1134021.1"/>
    <property type="molecule type" value="Genomic_DNA"/>
</dbReference>
<gene>
    <name evidence="3" type="ORF">NMN56_019010</name>
</gene>
<dbReference type="RefSeq" id="WP_274041039.1">
    <property type="nucleotide sequence ID" value="NZ_JANCPR020000018.1"/>
</dbReference>
<evidence type="ECO:0000256" key="1">
    <source>
        <dbReference type="ARBA" id="ARBA00022527"/>
    </source>
</evidence>
<reference evidence="3 4" key="1">
    <citation type="submission" date="2023-05" db="EMBL/GenBank/DDBJ databases">
        <title>Streptantibioticus silvisoli sp. nov., acidotolerant actinomycetes 1 from pine litter.</title>
        <authorList>
            <person name="Swiecimska M."/>
            <person name="Golinska P."/>
            <person name="Sangal V."/>
            <person name="Wachnowicz B."/>
            <person name="Goodfellow M."/>
        </authorList>
    </citation>
    <scope>NUCLEOTIDE SEQUENCE [LARGE SCALE GENOMIC DNA]</scope>
    <source>
        <strain evidence="3 4">DSM 42109</strain>
    </source>
</reference>